<evidence type="ECO:0000256" key="7">
    <source>
        <dbReference type="SAM" id="MobiDB-lite"/>
    </source>
</evidence>
<feature type="transmembrane region" description="Helical" evidence="8">
    <location>
        <begin position="168"/>
        <end position="193"/>
    </location>
</feature>
<keyword evidence="3" id="KW-1003">Cell membrane</keyword>
<evidence type="ECO:0000313" key="12">
    <source>
        <dbReference type="Proteomes" id="UP000193334"/>
    </source>
</evidence>
<feature type="domain" description="Mechanosensitive ion channel MscS" evidence="9">
    <location>
        <begin position="256"/>
        <end position="321"/>
    </location>
</feature>
<dbReference type="InterPro" id="IPR023408">
    <property type="entry name" value="MscS_beta-dom_sf"/>
</dbReference>
<keyword evidence="4 8" id="KW-0812">Transmembrane</keyword>
<feature type="transmembrane region" description="Helical" evidence="8">
    <location>
        <begin position="239"/>
        <end position="261"/>
    </location>
</feature>
<feature type="region of interest" description="Disordered" evidence="7">
    <location>
        <begin position="423"/>
        <end position="451"/>
    </location>
</feature>
<comment type="similarity">
    <text evidence="2">Belongs to the MscS (TC 1.A.23) family.</text>
</comment>
<keyword evidence="5 8" id="KW-1133">Transmembrane helix</keyword>
<organism evidence="11 12">
    <name type="scientific">Sedimentisphaera salicampi</name>
    <dbReference type="NCBI Taxonomy" id="1941349"/>
    <lineage>
        <taxon>Bacteria</taxon>
        <taxon>Pseudomonadati</taxon>
        <taxon>Planctomycetota</taxon>
        <taxon>Phycisphaerae</taxon>
        <taxon>Sedimentisphaerales</taxon>
        <taxon>Sedimentisphaeraceae</taxon>
        <taxon>Sedimentisphaera</taxon>
    </lineage>
</organism>
<evidence type="ECO:0000256" key="8">
    <source>
        <dbReference type="SAM" id="Phobius"/>
    </source>
</evidence>
<dbReference type="Gene3D" id="3.30.70.100">
    <property type="match status" value="1"/>
</dbReference>
<dbReference type="SUPFAM" id="SSF82861">
    <property type="entry name" value="Mechanosensitive channel protein MscS (YggB), transmembrane region"/>
    <property type="match status" value="1"/>
</dbReference>
<dbReference type="InterPro" id="IPR011014">
    <property type="entry name" value="MscS_channel_TM-2"/>
</dbReference>
<feature type="domain" description="Mechanosensitive ion channel MscS C-terminal" evidence="10">
    <location>
        <begin position="328"/>
        <end position="410"/>
    </location>
</feature>
<dbReference type="PANTHER" id="PTHR30221">
    <property type="entry name" value="SMALL-CONDUCTANCE MECHANOSENSITIVE CHANNEL"/>
    <property type="match status" value="1"/>
</dbReference>
<dbReference type="InterPro" id="IPR006685">
    <property type="entry name" value="MscS_channel_2nd"/>
</dbReference>
<dbReference type="GO" id="GO:0005886">
    <property type="term" value="C:plasma membrane"/>
    <property type="evidence" value="ECO:0007669"/>
    <property type="project" value="UniProtKB-SubCell"/>
</dbReference>
<dbReference type="InterPro" id="IPR049278">
    <property type="entry name" value="MS_channel_C"/>
</dbReference>
<evidence type="ECO:0000256" key="4">
    <source>
        <dbReference type="ARBA" id="ARBA00022692"/>
    </source>
</evidence>
<proteinExistence type="inferred from homology"/>
<dbReference type="AlphaFoldDB" id="A0A1W6LJY4"/>
<dbReference type="SUPFAM" id="SSF82689">
    <property type="entry name" value="Mechanosensitive channel protein MscS (YggB), C-terminal domain"/>
    <property type="match status" value="1"/>
</dbReference>
<dbReference type="STRING" id="1941349.STSP1_00449"/>
<evidence type="ECO:0000256" key="6">
    <source>
        <dbReference type="ARBA" id="ARBA00023136"/>
    </source>
</evidence>
<gene>
    <name evidence="11" type="primary">mscS</name>
    <name evidence="11" type="ORF">STSP1_00449</name>
</gene>
<reference evidence="12" key="1">
    <citation type="submission" date="2017-04" db="EMBL/GenBank/DDBJ databases">
        <title>Comparative genomics and description of representatives of a novel lineage of planctomycetes thriving in anoxic sediments.</title>
        <authorList>
            <person name="Spring S."/>
            <person name="Bunk B."/>
            <person name="Sproer C."/>
        </authorList>
    </citation>
    <scope>NUCLEOTIDE SEQUENCE [LARGE SCALE GENOMIC DNA]</scope>
    <source>
        <strain evidence="12">ST-PulAB-D4</strain>
    </source>
</reference>
<evidence type="ECO:0000259" key="9">
    <source>
        <dbReference type="Pfam" id="PF00924"/>
    </source>
</evidence>
<evidence type="ECO:0000256" key="5">
    <source>
        <dbReference type="ARBA" id="ARBA00022989"/>
    </source>
</evidence>
<evidence type="ECO:0000256" key="1">
    <source>
        <dbReference type="ARBA" id="ARBA00004651"/>
    </source>
</evidence>
<protein>
    <submittedName>
        <fullName evidence="11">Small-conductance mechanosensitive channel</fullName>
    </submittedName>
</protein>
<comment type="subcellular location">
    <subcellularLocation>
        <location evidence="1">Cell membrane</location>
        <topology evidence="1">Multi-pass membrane protein</topology>
    </subcellularLocation>
</comment>
<name>A0A1W6LJY4_9BACT</name>
<dbReference type="InterPro" id="IPR045275">
    <property type="entry name" value="MscS_archaea/bacteria_type"/>
</dbReference>
<dbReference type="KEGG" id="pbp:STSP1_00449"/>
<dbReference type="Proteomes" id="UP000193334">
    <property type="component" value="Chromosome"/>
</dbReference>
<evidence type="ECO:0000256" key="3">
    <source>
        <dbReference type="ARBA" id="ARBA00022475"/>
    </source>
</evidence>
<evidence type="ECO:0000259" key="10">
    <source>
        <dbReference type="Pfam" id="PF21082"/>
    </source>
</evidence>
<dbReference type="SUPFAM" id="SSF50182">
    <property type="entry name" value="Sm-like ribonucleoproteins"/>
    <property type="match status" value="1"/>
</dbReference>
<feature type="transmembrane region" description="Helical" evidence="8">
    <location>
        <begin position="214"/>
        <end position="233"/>
    </location>
</feature>
<evidence type="ECO:0000313" key="11">
    <source>
        <dbReference type="EMBL" id="ARN56079.1"/>
    </source>
</evidence>
<sequence length="451" mass="49997">MLERRLMSKLFVLLVVFAAACGLYGDNHNTHKEERELKIETVGDFKTTKPDISIANLKSLLKPLRKAQIEKEAEGWMNILQNNIKQISTSEIADAPPEELSKLHEQRTNIIDRLSTVLQELKQKGGEAEEYEKYISAVSKANVDVSDVNGTSKMLMSWLKSPNGGIRWGIRIGSFIAVLIAFYILAAFLGGIVRRAAQMNKKASELLRNFFVNMVKKIVVVIGWVVALSTLGLNVAPLIAGIGAVGFIVGFALQGTLNNFAAGIMILLHRPYDIGDVVNTAGVSGVVESMSLNTTTIKSFDNQIVVVPNGSIWGDVITNVTGSDIRRVDMVFGISYDSDISKAQEILLSLVKSHSLVLDTPEPNIQVHELADSSVNLICRPWVKTGDYWTVYWNLMRTVKEEFDKAGISIPFPQTDVHLYSELKKNKNESSRPNAQMQGKRENSTDMDEEQ</sequence>
<dbReference type="Pfam" id="PF21082">
    <property type="entry name" value="MS_channel_3rd"/>
    <property type="match status" value="1"/>
</dbReference>
<keyword evidence="12" id="KW-1185">Reference proteome</keyword>
<dbReference type="Gene3D" id="2.30.30.60">
    <property type="match status" value="1"/>
</dbReference>
<dbReference type="PROSITE" id="PS51257">
    <property type="entry name" value="PROKAR_LIPOPROTEIN"/>
    <property type="match status" value="1"/>
</dbReference>
<dbReference type="InterPro" id="IPR011066">
    <property type="entry name" value="MscS_channel_C_sf"/>
</dbReference>
<dbReference type="InterPro" id="IPR010920">
    <property type="entry name" value="LSM_dom_sf"/>
</dbReference>
<dbReference type="EMBL" id="CP021023">
    <property type="protein sequence ID" value="ARN56079.1"/>
    <property type="molecule type" value="Genomic_DNA"/>
</dbReference>
<dbReference type="Pfam" id="PF00924">
    <property type="entry name" value="MS_channel_2nd"/>
    <property type="match status" value="1"/>
</dbReference>
<dbReference type="GO" id="GO:0008381">
    <property type="term" value="F:mechanosensitive monoatomic ion channel activity"/>
    <property type="evidence" value="ECO:0007669"/>
    <property type="project" value="InterPro"/>
</dbReference>
<dbReference type="PANTHER" id="PTHR30221:SF1">
    <property type="entry name" value="SMALL-CONDUCTANCE MECHANOSENSITIVE CHANNEL"/>
    <property type="match status" value="1"/>
</dbReference>
<dbReference type="Gene3D" id="1.10.287.1260">
    <property type="match status" value="1"/>
</dbReference>
<keyword evidence="6 8" id="KW-0472">Membrane</keyword>
<evidence type="ECO:0000256" key="2">
    <source>
        <dbReference type="ARBA" id="ARBA00008017"/>
    </source>
</evidence>
<accession>A0A1W6LJY4</accession>